<name>A0A1Y1JMX1_PLAGO</name>
<dbReference type="InterPro" id="IPR024253">
    <property type="entry name" value="Phosducin_thioredoxin-like_dom"/>
</dbReference>
<reference evidence="6" key="1">
    <citation type="submission" date="2017-04" db="EMBL/GenBank/DDBJ databases">
        <title>Plasmodium gonderi genome.</title>
        <authorList>
            <person name="Arisue N."/>
            <person name="Honma H."/>
            <person name="Kawai S."/>
            <person name="Tougan T."/>
            <person name="Tanabe K."/>
            <person name="Horii T."/>
        </authorList>
    </citation>
    <scope>NUCLEOTIDE SEQUENCE [LARGE SCALE GENOMIC DNA]</scope>
    <source>
        <strain evidence="6">ATCC 30045</strain>
    </source>
</reference>
<dbReference type="InterPro" id="IPR036249">
    <property type="entry name" value="Thioredoxin-like_sf"/>
</dbReference>
<dbReference type="RefSeq" id="XP_028543983.1">
    <property type="nucleotide sequence ID" value="XM_028688182.1"/>
</dbReference>
<dbReference type="OMA" id="GETTEWD"/>
<evidence type="ECO:0000259" key="4">
    <source>
        <dbReference type="Pfam" id="PF02114"/>
    </source>
</evidence>
<feature type="compositionally biased region" description="Acidic residues" evidence="3">
    <location>
        <begin position="132"/>
        <end position="143"/>
    </location>
</feature>
<comment type="similarity">
    <text evidence="1">Belongs to the phosducin family.</text>
</comment>
<dbReference type="Pfam" id="PF02114">
    <property type="entry name" value="Phosducin"/>
    <property type="match status" value="1"/>
</dbReference>
<feature type="region of interest" description="Disordered" evidence="3">
    <location>
        <begin position="119"/>
        <end position="143"/>
    </location>
</feature>
<feature type="region of interest" description="Disordered" evidence="3">
    <location>
        <begin position="343"/>
        <end position="375"/>
    </location>
</feature>
<dbReference type="Gene3D" id="3.40.30.10">
    <property type="entry name" value="Glutaredoxin"/>
    <property type="match status" value="1"/>
</dbReference>
<evidence type="ECO:0000256" key="3">
    <source>
        <dbReference type="SAM" id="MobiDB-lite"/>
    </source>
</evidence>
<evidence type="ECO:0000256" key="2">
    <source>
        <dbReference type="SAM" id="Coils"/>
    </source>
</evidence>
<dbReference type="GeneID" id="39748116"/>
<dbReference type="OrthoDB" id="45518at2759"/>
<feature type="compositionally biased region" description="Basic and acidic residues" evidence="3">
    <location>
        <begin position="344"/>
        <end position="359"/>
    </location>
</feature>
<feature type="compositionally biased region" description="Basic and acidic residues" evidence="3">
    <location>
        <begin position="366"/>
        <end position="375"/>
    </location>
</feature>
<feature type="domain" description="Phosducin" evidence="4">
    <location>
        <begin position="165"/>
        <end position="289"/>
    </location>
</feature>
<gene>
    <name evidence="5" type="ORF">PGO_101510</name>
</gene>
<dbReference type="PANTHER" id="PTHR45809">
    <property type="entry name" value="VIRAL IAP-ASSOCIATED FACTOR HOMOLOG"/>
    <property type="match status" value="1"/>
</dbReference>
<keyword evidence="6" id="KW-1185">Reference proteome</keyword>
<organism evidence="5 6">
    <name type="scientific">Plasmodium gonderi</name>
    <dbReference type="NCBI Taxonomy" id="77519"/>
    <lineage>
        <taxon>Eukaryota</taxon>
        <taxon>Sar</taxon>
        <taxon>Alveolata</taxon>
        <taxon>Apicomplexa</taxon>
        <taxon>Aconoidasida</taxon>
        <taxon>Haemosporida</taxon>
        <taxon>Plasmodiidae</taxon>
        <taxon>Plasmodium</taxon>
        <taxon>Plasmodium (Plasmodium)</taxon>
    </lineage>
</organism>
<proteinExistence type="inferred from homology"/>
<evidence type="ECO:0000256" key="1">
    <source>
        <dbReference type="ARBA" id="ARBA00009686"/>
    </source>
</evidence>
<dbReference type="SUPFAM" id="SSF52833">
    <property type="entry name" value="Thioredoxin-like"/>
    <property type="match status" value="2"/>
</dbReference>
<dbReference type="AlphaFoldDB" id="A0A1Y1JMX1"/>
<feature type="compositionally biased region" description="Basic and acidic residues" evidence="3">
    <location>
        <begin position="307"/>
        <end position="323"/>
    </location>
</feature>
<feature type="region of interest" description="Disordered" evidence="3">
    <location>
        <begin position="295"/>
        <end position="325"/>
    </location>
</feature>
<feature type="coiled-coil region" evidence="2">
    <location>
        <begin position="23"/>
        <end position="60"/>
    </location>
</feature>
<comment type="caution">
    <text evidence="5">The sequence shown here is derived from an EMBL/GenBank/DDBJ whole genome shotgun (WGS) entry which is preliminary data.</text>
</comment>
<evidence type="ECO:0000313" key="5">
    <source>
        <dbReference type="EMBL" id="GAW81394.1"/>
    </source>
</evidence>
<dbReference type="Proteomes" id="UP000195521">
    <property type="component" value="Unassembled WGS sequence"/>
</dbReference>
<evidence type="ECO:0000313" key="6">
    <source>
        <dbReference type="Proteomes" id="UP000195521"/>
    </source>
</evidence>
<keyword evidence="2" id="KW-0175">Coiled coil</keyword>
<feature type="compositionally biased region" description="Basic and acidic residues" evidence="3">
    <location>
        <begin position="120"/>
        <end position="131"/>
    </location>
</feature>
<sequence length="375" mass="44124">MSTTNPTRETTEWDDLQRKFGNLPALEKEIKEEEIYLKNLDKLEKTNILEKKNLEELNLLEENCVDEEYLKIIEKYKTDRINEINRSKALDIYGDVYEISKNNFLTEINEASKRNPLNEFTRKSLEESTRGDDDDEVEAGEDEEEVYPYTEEHMHTEHLNDSKKYYLASRNAYHGVGKRNTKGTYVVIHLYSENVIACKVMNKILNEMAKRHKYIKFTKGIYNRIVENYPESKLPTILIYYNGICIHQICNLLNSIKGGLNNLNLKSFEGFLRNFNILKHPNYLENEHTFSDYTDHSDLDSSNPDQYADRDENYRNRADRYSEKGIPVRTHKHYTSFNIFSRNHKNDDYSSDEGVEKSKGYASSALDRKVKQNQL</sequence>
<dbReference type="PANTHER" id="PTHR45809:SF3">
    <property type="entry name" value="VIRAL IAP-ASSOCIATED FACTOR HOMOLOG"/>
    <property type="match status" value="1"/>
</dbReference>
<accession>A0A1Y1JMX1</accession>
<dbReference type="InterPro" id="IPR051498">
    <property type="entry name" value="Phosducin-like_chap/apop_reg"/>
</dbReference>
<protein>
    <submittedName>
        <fullName evidence="5">Phosducin-like protein</fullName>
    </submittedName>
</protein>
<dbReference type="GO" id="GO:0005737">
    <property type="term" value="C:cytoplasm"/>
    <property type="evidence" value="ECO:0007669"/>
    <property type="project" value="TreeGrafter"/>
</dbReference>
<dbReference type="GO" id="GO:0006457">
    <property type="term" value="P:protein folding"/>
    <property type="evidence" value="ECO:0007669"/>
    <property type="project" value="TreeGrafter"/>
</dbReference>
<dbReference type="EMBL" id="BDQF01000011">
    <property type="protein sequence ID" value="GAW81394.1"/>
    <property type="molecule type" value="Genomic_DNA"/>
</dbReference>